<accession>G3P008</accession>
<comment type="function">
    <text evidence="2">Catalyzes two non-sequential steps in de novo AMP synthesis: converts (S)-2-(5-amino-1-(5-phospho-D-ribosyl)imidazole-4-carboxamido)succinate (SAICAR) to fumarate plus 5-amino-1-(5-phospho-D-ribosyl)imidazole-4-carboxamide, and thereby also contributes to de novo IMP synthesis, and converts succinyladenosine monophosphate (SAMP) to AMP and fumarate.</text>
</comment>
<feature type="domain" description="Adenylosuccinate lyase C-terminal" evidence="15">
    <location>
        <begin position="479"/>
        <end position="563"/>
    </location>
</feature>
<evidence type="ECO:0000259" key="15">
    <source>
        <dbReference type="SMART" id="SM00998"/>
    </source>
</evidence>
<feature type="region of interest" description="Disordered" evidence="14">
    <location>
        <begin position="123"/>
        <end position="148"/>
    </location>
</feature>
<dbReference type="PROSITE" id="PS00163">
    <property type="entry name" value="FUMARATE_LYASES"/>
    <property type="match status" value="1"/>
</dbReference>
<protein>
    <recommendedName>
        <fullName evidence="8 13">Adenylosuccinate lyase</fullName>
        <shortName evidence="13">ASL</shortName>
        <ecNumber evidence="7 13">4.3.2.2</ecNumber>
    </recommendedName>
    <alternativeName>
        <fullName evidence="11 13">Adenylosuccinase</fullName>
    </alternativeName>
</protein>
<evidence type="ECO:0000256" key="11">
    <source>
        <dbReference type="ARBA" id="ARBA00030717"/>
    </source>
</evidence>
<evidence type="ECO:0000313" key="17">
    <source>
        <dbReference type="Proteomes" id="UP000007635"/>
    </source>
</evidence>
<dbReference type="Gene3D" id="1.10.40.30">
    <property type="entry name" value="Fumarase/aspartase (C-terminal domain)"/>
    <property type="match status" value="1"/>
</dbReference>
<evidence type="ECO:0000256" key="14">
    <source>
        <dbReference type="SAM" id="MobiDB-lite"/>
    </source>
</evidence>
<comment type="pathway">
    <text evidence="3 13">Purine metabolism; IMP biosynthesis via de novo pathway; 5-amino-1-(5-phospho-D-ribosyl)imidazole-4-carboxamide from 5-amino-1-(5-phospho-D-ribosyl)imidazole-4-carboxylate: step 2/2.</text>
</comment>
<dbReference type="SUPFAM" id="SSF48557">
    <property type="entry name" value="L-aspartase-like"/>
    <property type="match status" value="1"/>
</dbReference>
<dbReference type="Pfam" id="PF00206">
    <property type="entry name" value="Lyase_1"/>
    <property type="match status" value="1"/>
</dbReference>
<evidence type="ECO:0000256" key="2">
    <source>
        <dbReference type="ARBA" id="ARBA00002971"/>
    </source>
</evidence>
<dbReference type="EC" id="4.3.2.2" evidence="7 13"/>
<dbReference type="CDD" id="cd03302">
    <property type="entry name" value="Adenylsuccinate_lyase_2"/>
    <property type="match status" value="1"/>
</dbReference>
<dbReference type="InterPro" id="IPR004769">
    <property type="entry name" value="Pur_lyase"/>
</dbReference>
<dbReference type="NCBIfam" id="TIGR00928">
    <property type="entry name" value="purB"/>
    <property type="match status" value="1"/>
</dbReference>
<dbReference type="GO" id="GO:0006189">
    <property type="term" value="P:'de novo' IMP biosynthetic process"/>
    <property type="evidence" value="ECO:0007669"/>
    <property type="project" value="UniProtKB-UniPathway"/>
</dbReference>
<dbReference type="Gene3D" id="1.10.275.60">
    <property type="match status" value="1"/>
</dbReference>
<dbReference type="Pfam" id="PF10397">
    <property type="entry name" value="ADSL_C"/>
    <property type="match status" value="1"/>
</dbReference>
<evidence type="ECO:0000256" key="5">
    <source>
        <dbReference type="ARBA" id="ARBA00008273"/>
    </source>
</evidence>
<dbReference type="InterPro" id="IPR022761">
    <property type="entry name" value="Fumarate_lyase_N"/>
</dbReference>
<evidence type="ECO:0000256" key="1">
    <source>
        <dbReference type="ARBA" id="ARBA00000598"/>
    </source>
</evidence>
<dbReference type="InterPro" id="IPR019468">
    <property type="entry name" value="AdenyloSucc_lyase_C"/>
</dbReference>
<dbReference type="GO" id="GO:0022008">
    <property type="term" value="P:neurogenesis"/>
    <property type="evidence" value="ECO:0007669"/>
    <property type="project" value="Ensembl"/>
</dbReference>
<dbReference type="GO" id="GO:0004018">
    <property type="term" value="F:N6-(1,2-dicarboxyethyl)AMP AMP-lyase (fumarate-forming) activity"/>
    <property type="evidence" value="ECO:0007669"/>
    <property type="project" value="InterPro"/>
</dbReference>
<evidence type="ECO:0000256" key="6">
    <source>
        <dbReference type="ARBA" id="ARBA00011668"/>
    </source>
</evidence>
<name>G3P008_GASAC</name>
<evidence type="ECO:0000256" key="4">
    <source>
        <dbReference type="ARBA" id="ARBA00004734"/>
    </source>
</evidence>
<evidence type="ECO:0000256" key="8">
    <source>
        <dbReference type="ARBA" id="ARBA00017058"/>
    </source>
</evidence>
<dbReference type="UniPathway" id="UPA00074">
    <property type="reaction ID" value="UER00132"/>
</dbReference>
<dbReference type="PRINTS" id="PR00149">
    <property type="entry name" value="FUMRATELYASE"/>
</dbReference>
<dbReference type="Gene3D" id="1.20.200.10">
    <property type="entry name" value="Fumarase/aspartase (Central domain)"/>
    <property type="match status" value="1"/>
</dbReference>
<dbReference type="PANTHER" id="PTHR43172">
    <property type="entry name" value="ADENYLOSUCCINATE LYASE"/>
    <property type="match status" value="1"/>
</dbReference>
<dbReference type="InterPro" id="IPR020557">
    <property type="entry name" value="Fumarate_lyase_CS"/>
</dbReference>
<keyword evidence="9 13" id="KW-0658">Purine biosynthesis</keyword>
<evidence type="ECO:0000256" key="10">
    <source>
        <dbReference type="ARBA" id="ARBA00023239"/>
    </source>
</evidence>
<dbReference type="FunFam" id="1.10.40.30:FF:000005">
    <property type="entry name" value="Adenylosuccinate lyase"/>
    <property type="match status" value="1"/>
</dbReference>
<keyword evidence="17" id="KW-1185">Reference proteome</keyword>
<comment type="pathway">
    <text evidence="4 13">Purine metabolism; AMP biosynthesis via de novo pathway; AMP from IMP: step 2/2.</text>
</comment>
<evidence type="ECO:0000313" key="16">
    <source>
        <dbReference type="Ensembl" id="ENSGACP00000010931.2"/>
    </source>
</evidence>
<comment type="catalytic activity">
    <reaction evidence="1 13">
        <text>(2S)-2-[5-amino-1-(5-phospho-beta-D-ribosyl)imidazole-4-carboxamido]succinate = 5-amino-1-(5-phospho-beta-D-ribosyl)imidazole-4-carboxamide + fumarate</text>
        <dbReference type="Rhea" id="RHEA:23920"/>
        <dbReference type="ChEBI" id="CHEBI:29806"/>
        <dbReference type="ChEBI" id="CHEBI:58443"/>
        <dbReference type="ChEBI" id="CHEBI:58475"/>
        <dbReference type="EC" id="4.3.2.2"/>
    </reaction>
</comment>
<dbReference type="SMART" id="SM00998">
    <property type="entry name" value="ADSL_C"/>
    <property type="match status" value="1"/>
</dbReference>
<evidence type="ECO:0000256" key="7">
    <source>
        <dbReference type="ARBA" id="ARBA00012339"/>
    </source>
</evidence>
<dbReference type="Proteomes" id="UP000007635">
    <property type="component" value="Chromosome XI"/>
</dbReference>
<dbReference type="GO" id="GO:0005829">
    <property type="term" value="C:cytosol"/>
    <property type="evidence" value="ECO:0007669"/>
    <property type="project" value="TreeGrafter"/>
</dbReference>
<dbReference type="InterPro" id="IPR008948">
    <property type="entry name" value="L-Aspartase-like"/>
</dbReference>
<organism evidence="16 17">
    <name type="scientific">Gasterosteus aculeatus aculeatus</name>
    <name type="common">three-spined stickleback</name>
    <dbReference type="NCBI Taxonomy" id="481459"/>
    <lineage>
        <taxon>Eukaryota</taxon>
        <taxon>Metazoa</taxon>
        <taxon>Chordata</taxon>
        <taxon>Craniata</taxon>
        <taxon>Vertebrata</taxon>
        <taxon>Euteleostomi</taxon>
        <taxon>Actinopterygii</taxon>
        <taxon>Neopterygii</taxon>
        <taxon>Teleostei</taxon>
        <taxon>Neoteleostei</taxon>
        <taxon>Acanthomorphata</taxon>
        <taxon>Eupercaria</taxon>
        <taxon>Perciformes</taxon>
        <taxon>Cottioidei</taxon>
        <taxon>Gasterosteales</taxon>
        <taxon>Gasterosteidae</taxon>
        <taxon>Gasterosteus</taxon>
    </lineage>
</organism>
<evidence type="ECO:0000256" key="13">
    <source>
        <dbReference type="RuleBase" id="RU361172"/>
    </source>
</evidence>
<dbReference type="GO" id="GO:0070626">
    <property type="term" value="F:(S)-2-(5-amino-1-(5-phospho-D-ribosyl)imidazole-4-carboxamido) succinate lyase (fumarate-forming) activity"/>
    <property type="evidence" value="ECO:0007669"/>
    <property type="project" value="RHEA"/>
</dbReference>
<dbReference type="GeneTree" id="ENSGT00950000183122"/>
<proteinExistence type="inferred from homology"/>
<comment type="subunit">
    <text evidence="6">Homotetramer. Residues from neighboring subunits contribute catalytic and substrate-binding residues to each active site.</text>
</comment>
<dbReference type="GO" id="GO:0044208">
    <property type="term" value="P:'de novo' AMP biosynthetic process"/>
    <property type="evidence" value="ECO:0007669"/>
    <property type="project" value="UniProtKB-UniPathway"/>
</dbReference>
<sequence>MCSSMGVRPSQSPQLNSTMVWRQALSPNRVSMCASSVRRFLAVRDETTGRTSSRVWGPGRRRAAPRWDSWRMRFGVRLTENQSQPGVSTMVIRRPDTSACRLRHSSVSWPDSKNRRPRMVFPTELFPTPFQPSRSSRNSKPRTKAERDMGREMALGLPITDAQILEMESHEVDIDFAMAAEEERKLRHDVMAHVHTFAHCCPTAAPIIHLGATSCYVGDNTDLIMLRDGFDILLPKLARVIDRLANFAEKYADLPTLGYTHYQPAQLTTVGKRACLWLQDLAMDMRNMQRARDDLRFRGVKGTTGTQASFLQLFQGDHDKVEDLDRMVTEMAGFKKAYLVTGQTYSRKVDVDCLSSLASLGASIHKICTDIRLLANLKEIEEPFEKEQIGSSAMPYKRNPMRAERCCSLARHLVALMTDPLQTASVQWLERTLDDSANRRISLPESFLTADIILSTLQNITEGLVVYPKVIERHIRHELPFMATENIIMAMVKAGGNRQDCHEKIRVLSQEAAAVVKQEGGDNDLLVRVQRDPYFAPVLGQLDAILDPKTFIGRAPQQVTRFLSEEVRPLLEPYKAKMDVKIELEL</sequence>
<reference evidence="16" key="2">
    <citation type="submission" date="2025-08" db="UniProtKB">
        <authorList>
            <consortium name="Ensembl"/>
        </authorList>
    </citation>
    <scope>IDENTIFICATION</scope>
</reference>
<reference evidence="16" key="3">
    <citation type="submission" date="2025-09" db="UniProtKB">
        <authorList>
            <consortium name="Ensembl"/>
        </authorList>
    </citation>
    <scope>IDENTIFICATION</scope>
</reference>
<dbReference type="UniPathway" id="UPA00075">
    <property type="reaction ID" value="UER00336"/>
</dbReference>
<reference evidence="16 17" key="1">
    <citation type="journal article" date="2021" name="G3 (Bethesda)">
        <title>Improved contiguity of the threespine stickleback genome using long-read sequencing.</title>
        <authorList>
            <person name="Nath S."/>
            <person name="Shaw D.E."/>
            <person name="White M.A."/>
        </authorList>
    </citation>
    <scope>NUCLEOTIDE SEQUENCE [LARGE SCALE GENOMIC DNA]</scope>
    <source>
        <strain evidence="16 17">Lake Benthic</strain>
    </source>
</reference>
<dbReference type="GO" id="GO:0060271">
    <property type="term" value="P:cilium assembly"/>
    <property type="evidence" value="ECO:0007669"/>
    <property type="project" value="Ensembl"/>
</dbReference>
<dbReference type="PANTHER" id="PTHR43172:SF1">
    <property type="entry name" value="ADENYLOSUCCINATE LYASE"/>
    <property type="match status" value="1"/>
</dbReference>
<evidence type="ECO:0000256" key="12">
    <source>
        <dbReference type="ARBA" id="ARBA00047513"/>
    </source>
</evidence>
<comment type="catalytic activity">
    <reaction evidence="12 13">
        <text>N(6)-(1,2-dicarboxyethyl)-AMP = fumarate + AMP</text>
        <dbReference type="Rhea" id="RHEA:16853"/>
        <dbReference type="ChEBI" id="CHEBI:29806"/>
        <dbReference type="ChEBI" id="CHEBI:57567"/>
        <dbReference type="ChEBI" id="CHEBI:456215"/>
        <dbReference type="EC" id="4.3.2.2"/>
    </reaction>
</comment>
<dbReference type="Ensembl" id="ENSGACT00000010954.2">
    <property type="protein sequence ID" value="ENSGACP00000010931.2"/>
    <property type="gene ID" value="ENSGACG00000008181.2"/>
</dbReference>
<evidence type="ECO:0000256" key="3">
    <source>
        <dbReference type="ARBA" id="ARBA00004706"/>
    </source>
</evidence>
<dbReference type="InterPro" id="IPR000362">
    <property type="entry name" value="Fumarate_lyase_fam"/>
</dbReference>
<keyword evidence="10 13" id="KW-0456">Lyase</keyword>
<dbReference type="AlphaFoldDB" id="G3P008"/>
<evidence type="ECO:0000256" key="9">
    <source>
        <dbReference type="ARBA" id="ARBA00022755"/>
    </source>
</evidence>
<dbReference type="Bgee" id="ENSGACG00000008181">
    <property type="expression patterns" value="Expressed in muscle tissue and 12 other cell types or tissues"/>
</dbReference>
<comment type="similarity">
    <text evidence="5 13">Belongs to the lyase 1 family. Adenylosuccinate lyase subfamily.</text>
</comment>